<dbReference type="Pfam" id="PF13873">
    <property type="entry name" value="Myb_DNA-bind_5"/>
    <property type="match status" value="1"/>
</dbReference>
<name>A0A1E1XMD4_AMBSC</name>
<evidence type="ECO:0000256" key="1">
    <source>
        <dbReference type="ARBA" id="ARBA00011764"/>
    </source>
</evidence>
<comment type="function">
    <text evidence="3">Involved in transvection phenomena (= synapsis-dependent gene expression), where the synaptic pairing of chromosomes carrying genes with which zeste interacts influences the expression of these genes. Zeste binds to DNA and stimulates transcription from a nearby promoter.</text>
</comment>
<reference evidence="5" key="1">
    <citation type="submission" date="2016-09" db="EMBL/GenBank/DDBJ databases">
        <authorList>
            <person name="Capua I."/>
            <person name="De Benedictis P."/>
            <person name="Joannis T."/>
            <person name="Lombin L.H."/>
            <person name="Cattoli G."/>
        </authorList>
    </citation>
    <scope>NUCLEOTIDE SEQUENCE</scope>
</reference>
<evidence type="ECO:0000256" key="3">
    <source>
        <dbReference type="ARBA" id="ARBA00025466"/>
    </source>
</evidence>
<evidence type="ECO:0000256" key="2">
    <source>
        <dbReference type="ARBA" id="ARBA00016807"/>
    </source>
</evidence>
<sequence length="72" mass="8767">VKKRRLCFSKKERLLLLGLVRKHPEIIESNETDMVALDEKSIAWIEIEREFNSHDGVRPRTVRQLRKYWHHM</sequence>
<dbReference type="InterPro" id="IPR028002">
    <property type="entry name" value="Myb_DNA-bind_5"/>
</dbReference>
<keyword evidence="5" id="KW-0238">DNA-binding</keyword>
<comment type="subunit">
    <text evidence="1">Self-associates forming complexes of several hundred monomers.</text>
</comment>
<evidence type="ECO:0000313" key="5">
    <source>
        <dbReference type="EMBL" id="JAU00491.1"/>
    </source>
</evidence>
<feature type="domain" description="Myb/SANT-like DNA-binding" evidence="4">
    <location>
        <begin position="7"/>
        <end position="72"/>
    </location>
</feature>
<accession>A0A1E1XMD4</accession>
<proteinExistence type="evidence at transcript level"/>
<dbReference type="AlphaFoldDB" id="A0A1E1XMD4"/>
<dbReference type="GO" id="GO:0003677">
    <property type="term" value="F:DNA binding"/>
    <property type="evidence" value="ECO:0007669"/>
    <property type="project" value="UniProtKB-KW"/>
</dbReference>
<feature type="non-terminal residue" evidence="5">
    <location>
        <position position="72"/>
    </location>
</feature>
<evidence type="ECO:0000259" key="4">
    <source>
        <dbReference type="Pfam" id="PF13873"/>
    </source>
</evidence>
<feature type="non-terminal residue" evidence="5">
    <location>
        <position position="1"/>
    </location>
</feature>
<protein>
    <recommendedName>
        <fullName evidence="2">Regulatory protein zeste</fullName>
    </recommendedName>
</protein>
<dbReference type="EMBL" id="GFAA01002944">
    <property type="protein sequence ID" value="JAU00491.1"/>
    <property type="molecule type" value="mRNA"/>
</dbReference>
<reference evidence="5" key="2">
    <citation type="journal article" date="2017" name="Front. Cell. Infect. Microbiol.">
        <title>Analysis of the Salivary Gland Transcriptome of Unfed and Partially Fed Amblyomma sculptum Ticks and Descriptive Proteome of the Saliva.</title>
        <authorList>
            <person name="Esteves E."/>
            <person name="Maruyama S.R."/>
            <person name="Kawahara R."/>
            <person name="Fujita A."/>
            <person name="Martins L.A."/>
            <person name="Righi A.A."/>
            <person name="Costa F.B."/>
            <person name="Palmisano G."/>
            <person name="Labruna M.B."/>
            <person name="Sa-Nunes A."/>
            <person name="Ribeiro J.M.C."/>
            <person name="Fogaca A.C."/>
        </authorList>
    </citation>
    <scope>NUCLEOTIDE SEQUENCE</scope>
</reference>
<organism evidence="5">
    <name type="scientific">Amblyomma sculptum</name>
    <name type="common">Tick</name>
    <dbReference type="NCBI Taxonomy" id="1581419"/>
    <lineage>
        <taxon>Eukaryota</taxon>
        <taxon>Metazoa</taxon>
        <taxon>Ecdysozoa</taxon>
        <taxon>Arthropoda</taxon>
        <taxon>Chelicerata</taxon>
        <taxon>Arachnida</taxon>
        <taxon>Acari</taxon>
        <taxon>Parasitiformes</taxon>
        <taxon>Ixodida</taxon>
        <taxon>Ixodoidea</taxon>
        <taxon>Ixodidae</taxon>
        <taxon>Amblyomminae</taxon>
        <taxon>Amblyomma</taxon>
    </lineage>
</organism>